<dbReference type="GO" id="GO:0000978">
    <property type="term" value="F:RNA polymerase II cis-regulatory region sequence-specific DNA binding"/>
    <property type="evidence" value="ECO:0007669"/>
    <property type="project" value="TreeGrafter"/>
</dbReference>
<dbReference type="AlphaFoldDB" id="A0AAE0ITQ2"/>
<dbReference type="GO" id="GO:0030154">
    <property type="term" value="P:cell differentiation"/>
    <property type="evidence" value="ECO:0007669"/>
    <property type="project" value="TreeGrafter"/>
</dbReference>
<evidence type="ECO:0000256" key="1">
    <source>
        <dbReference type="ARBA" id="ARBA00023125"/>
    </source>
</evidence>
<dbReference type="PANTHER" id="PTHR10270:SF161">
    <property type="entry name" value="SEX-DETERMINING REGION Y PROTEIN"/>
    <property type="match status" value="1"/>
</dbReference>
<organism evidence="5 6">
    <name type="scientific">Apodospora peruviana</name>
    <dbReference type="NCBI Taxonomy" id="516989"/>
    <lineage>
        <taxon>Eukaryota</taxon>
        <taxon>Fungi</taxon>
        <taxon>Dikarya</taxon>
        <taxon>Ascomycota</taxon>
        <taxon>Pezizomycotina</taxon>
        <taxon>Sordariomycetes</taxon>
        <taxon>Sordariomycetidae</taxon>
        <taxon>Sordariales</taxon>
        <taxon>Lasiosphaeriaceae</taxon>
        <taxon>Apodospora</taxon>
    </lineage>
</organism>
<dbReference type="Pfam" id="PF00505">
    <property type="entry name" value="HMG_box"/>
    <property type="match status" value="1"/>
</dbReference>
<feature type="DNA-binding region" description="HMG box" evidence="3">
    <location>
        <begin position="1"/>
        <end position="67"/>
    </location>
</feature>
<dbReference type="PANTHER" id="PTHR10270">
    <property type="entry name" value="SOX TRANSCRIPTION FACTOR"/>
    <property type="match status" value="1"/>
</dbReference>
<dbReference type="PROSITE" id="PS50118">
    <property type="entry name" value="HMG_BOX_2"/>
    <property type="match status" value="1"/>
</dbReference>
<dbReference type="Gene3D" id="1.10.30.10">
    <property type="entry name" value="High mobility group box domain"/>
    <property type="match status" value="1"/>
</dbReference>
<dbReference type="CDD" id="cd01389">
    <property type="entry name" value="HMG-box_ROX1-like"/>
    <property type="match status" value="1"/>
</dbReference>
<dbReference type="Proteomes" id="UP001283341">
    <property type="component" value="Unassembled WGS sequence"/>
</dbReference>
<keyword evidence="6" id="KW-1185">Reference proteome</keyword>
<dbReference type="SUPFAM" id="SSF47095">
    <property type="entry name" value="HMG-box"/>
    <property type="match status" value="1"/>
</dbReference>
<reference evidence="5" key="2">
    <citation type="submission" date="2023-06" db="EMBL/GenBank/DDBJ databases">
        <authorList>
            <consortium name="Lawrence Berkeley National Laboratory"/>
            <person name="Haridas S."/>
            <person name="Hensen N."/>
            <person name="Bonometti L."/>
            <person name="Westerberg I."/>
            <person name="Brannstrom I.O."/>
            <person name="Guillou S."/>
            <person name="Cros-Aarteil S."/>
            <person name="Calhoun S."/>
            <person name="Kuo A."/>
            <person name="Mondo S."/>
            <person name="Pangilinan J."/>
            <person name="Riley R."/>
            <person name="Labutti K."/>
            <person name="Andreopoulos B."/>
            <person name="Lipzen A."/>
            <person name="Chen C."/>
            <person name="Yanf M."/>
            <person name="Daum C."/>
            <person name="Ng V."/>
            <person name="Clum A."/>
            <person name="Steindorff A."/>
            <person name="Ohm R."/>
            <person name="Martin F."/>
            <person name="Silar P."/>
            <person name="Natvig D."/>
            <person name="Lalanne C."/>
            <person name="Gautier V."/>
            <person name="Ament-Velasquez S.L."/>
            <person name="Kruys A."/>
            <person name="Hutchinson M.I."/>
            <person name="Powell A.J."/>
            <person name="Barry K."/>
            <person name="Miller A.N."/>
            <person name="Grigoriev I.V."/>
            <person name="Debuchy R."/>
            <person name="Gladieux P."/>
            <person name="Thoren M.H."/>
            <person name="Johannesson H."/>
        </authorList>
    </citation>
    <scope>NUCLEOTIDE SEQUENCE</scope>
    <source>
        <strain evidence="5">CBS 118394</strain>
    </source>
</reference>
<feature type="non-terminal residue" evidence="5">
    <location>
        <position position="1"/>
    </location>
</feature>
<keyword evidence="3" id="KW-0539">Nucleus</keyword>
<keyword evidence="1 3" id="KW-0238">DNA-binding</keyword>
<dbReference type="InterPro" id="IPR050140">
    <property type="entry name" value="SRY-related_HMG-box_TF-like"/>
</dbReference>
<evidence type="ECO:0000259" key="4">
    <source>
        <dbReference type="PROSITE" id="PS50118"/>
    </source>
</evidence>
<evidence type="ECO:0000256" key="3">
    <source>
        <dbReference type="PROSITE-ProRule" id="PRU00267"/>
    </source>
</evidence>
<feature type="non-terminal residue" evidence="5">
    <location>
        <position position="69"/>
    </location>
</feature>
<protein>
    <submittedName>
        <fullName evidence="5">Mating-type protein MAT1-2</fullName>
    </submittedName>
</protein>
<reference evidence="5" key="1">
    <citation type="journal article" date="2023" name="Mol. Phylogenet. Evol.">
        <title>Genome-scale phylogeny and comparative genomics of the fungal order Sordariales.</title>
        <authorList>
            <person name="Hensen N."/>
            <person name="Bonometti L."/>
            <person name="Westerberg I."/>
            <person name="Brannstrom I.O."/>
            <person name="Guillou S."/>
            <person name="Cros-Aarteil S."/>
            <person name="Calhoun S."/>
            <person name="Haridas S."/>
            <person name="Kuo A."/>
            <person name="Mondo S."/>
            <person name="Pangilinan J."/>
            <person name="Riley R."/>
            <person name="LaButti K."/>
            <person name="Andreopoulos B."/>
            <person name="Lipzen A."/>
            <person name="Chen C."/>
            <person name="Yan M."/>
            <person name="Daum C."/>
            <person name="Ng V."/>
            <person name="Clum A."/>
            <person name="Steindorff A."/>
            <person name="Ohm R.A."/>
            <person name="Martin F."/>
            <person name="Silar P."/>
            <person name="Natvig D.O."/>
            <person name="Lalanne C."/>
            <person name="Gautier V."/>
            <person name="Ament-Velasquez S.L."/>
            <person name="Kruys A."/>
            <person name="Hutchinson M.I."/>
            <person name="Powell A.J."/>
            <person name="Barry K."/>
            <person name="Miller A.N."/>
            <person name="Grigoriev I.V."/>
            <person name="Debuchy R."/>
            <person name="Gladieux P."/>
            <person name="Hiltunen Thoren M."/>
            <person name="Johannesson H."/>
        </authorList>
    </citation>
    <scope>NUCLEOTIDE SEQUENCE</scope>
    <source>
        <strain evidence="5">CBS 118394</strain>
    </source>
</reference>
<dbReference type="EMBL" id="JAUEDM010000001">
    <property type="protein sequence ID" value="KAK3331093.1"/>
    <property type="molecule type" value="Genomic_DNA"/>
</dbReference>
<name>A0AAE0ITQ2_9PEZI</name>
<proteinExistence type="predicted"/>
<dbReference type="GO" id="GO:0001228">
    <property type="term" value="F:DNA-binding transcription activator activity, RNA polymerase II-specific"/>
    <property type="evidence" value="ECO:0007669"/>
    <property type="project" value="TreeGrafter"/>
</dbReference>
<gene>
    <name evidence="5" type="ORF">B0H66DRAFT_464856</name>
</gene>
<feature type="domain" description="HMG box" evidence="4">
    <location>
        <begin position="1"/>
        <end position="67"/>
    </location>
</feature>
<dbReference type="InterPro" id="IPR009071">
    <property type="entry name" value="HMG_box_dom"/>
</dbReference>
<accession>A0AAE0ITQ2</accession>
<dbReference type="SMART" id="SM00398">
    <property type="entry name" value="HMG"/>
    <property type="match status" value="1"/>
</dbReference>
<sequence length="69" mass="8307">RPPNAFILYRSDKAPLVKIERPLLSNNEISVLIGEMWRNEEDEMRRCYSYAANFIKTRFLHDNPGYRYQ</sequence>
<keyword evidence="2" id="KW-0804">Transcription</keyword>
<evidence type="ECO:0000313" key="5">
    <source>
        <dbReference type="EMBL" id="KAK3331093.1"/>
    </source>
</evidence>
<dbReference type="GO" id="GO:0005634">
    <property type="term" value="C:nucleus"/>
    <property type="evidence" value="ECO:0007669"/>
    <property type="project" value="UniProtKB-UniRule"/>
</dbReference>
<evidence type="ECO:0000313" key="6">
    <source>
        <dbReference type="Proteomes" id="UP001283341"/>
    </source>
</evidence>
<dbReference type="InterPro" id="IPR036910">
    <property type="entry name" value="HMG_box_dom_sf"/>
</dbReference>
<evidence type="ECO:0000256" key="2">
    <source>
        <dbReference type="ARBA" id="ARBA00023163"/>
    </source>
</evidence>
<comment type="caution">
    <text evidence="5">The sequence shown here is derived from an EMBL/GenBank/DDBJ whole genome shotgun (WGS) entry which is preliminary data.</text>
</comment>